<dbReference type="Proteomes" id="UP001642540">
    <property type="component" value="Unassembled WGS sequence"/>
</dbReference>
<proteinExistence type="predicted"/>
<protein>
    <submittedName>
        <fullName evidence="2">Uncharacterized protein</fullName>
    </submittedName>
</protein>
<comment type="caution">
    <text evidence="2">The sequence shown here is derived from an EMBL/GenBank/DDBJ whole genome shotgun (WGS) entry which is preliminary data.</text>
</comment>
<feature type="compositionally biased region" description="Basic and acidic residues" evidence="1">
    <location>
        <begin position="59"/>
        <end position="77"/>
    </location>
</feature>
<name>A0ABP1R856_9HEXA</name>
<organism evidence="2 3">
    <name type="scientific">Orchesella dallaii</name>
    <dbReference type="NCBI Taxonomy" id="48710"/>
    <lineage>
        <taxon>Eukaryota</taxon>
        <taxon>Metazoa</taxon>
        <taxon>Ecdysozoa</taxon>
        <taxon>Arthropoda</taxon>
        <taxon>Hexapoda</taxon>
        <taxon>Collembola</taxon>
        <taxon>Entomobryomorpha</taxon>
        <taxon>Entomobryoidea</taxon>
        <taxon>Orchesellidae</taxon>
        <taxon>Orchesellinae</taxon>
        <taxon>Orchesella</taxon>
    </lineage>
</organism>
<gene>
    <name evidence="2" type="ORF">ODALV1_LOCUS18692</name>
</gene>
<evidence type="ECO:0000256" key="1">
    <source>
        <dbReference type="SAM" id="MobiDB-lite"/>
    </source>
</evidence>
<dbReference type="EMBL" id="CAXLJM020000061">
    <property type="protein sequence ID" value="CAL8119728.1"/>
    <property type="molecule type" value="Genomic_DNA"/>
</dbReference>
<keyword evidence="3" id="KW-1185">Reference proteome</keyword>
<sequence length="101" mass="11797">MWIHHIVTEIFLNQYHFIELTFYLKFASNIACGLAKYHTIFDGSKKKIFEKDSGEDEDNDHKDDLSRLKEETKKESTGLHNGSSFSEQAIKFCFSENVNFL</sequence>
<feature type="region of interest" description="Disordered" evidence="1">
    <location>
        <begin position="50"/>
        <end position="82"/>
    </location>
</feature>
<evidence type="ECO:0000313" key="2">
    <source>
        <dbReference type="EMBL" id="CAL8119728.1"/>
    </source>
</evidence>
<reference evidence="2 3" key="1">
    <citation type="submission" date="2024-08" db="EMBL/GenBank/DDBJ databases">
        <authorList>
            <person name="Cucini C."/>
            <person name="Frati F."/>
        </authorList>
    </citation>
    <scope>NUCLEOTIDE SEQUENCE [LARGE SCALE GENOMIC DNA]</scope>
</reference>
<evidence type="ECO:0000313" key="3">
    <source>
        <dbReference type="Proteomes" id="UP001642540"/>
    </source>
</evidence>
<accession>A0ABP1R856</accession>